<accession>A0AAD4KWL5</accession>
<protein>
    <recommendedName>
        <fullName evidence="4">Protein NO VEIN C-terminal domain-containing protein</fullName>
    </recommendedName>
</protein>
<dbReference type="SUPFAM" id="SSF55874">
    <property type="entry name" value="ATPase domain of HSP90 chaperone/DNA topoisomerase II/histidine kinase"/>
    <property type="match status" value="1"/>
</dbReference>
<gene>
    <name evidence="2" type="ORF">BGW36DRAFT_376264</name>
</gene>
<feature type="compositionally biased region" description="Polar residues" evidence="1">
    <location>
        <begin position="1433"/>
        <end position="1445"/>
    </location>
</feature>
<feature type="compositionally biased region" description="Polar residues" evidence="1">
    <location>
        <begin position="1409"/>
        <end position="1420"/>
    </location>
</feature>
<dbReference type="InterPro" id="IPR052957">
    <property type="entry name" value="Auxin_embryo_med"/>
</dbReference>
<dbReference type="PANTHER" id="PTHR32387">
    <property type="entry name" value="WU:FJ29H11"/>
    <property type="match status" value="1"/>
</dbReference>
<sequence>MLPLSESSGRLGARQLVESIAESHGFLGEDVYNQMTTEVRRRVEVAMLIKDELIGSNVITLAKNLYNSSARFVFELLQNADDNSYSRAKTSSTDPYVSFHVYNRRIVVECNEDGFTYENLVAICNIGKSSKSGAQGYAGEKGIGFKSVFMVAWKVLIQSGDLSFCFQHKKGDSGMGMISPIWQDAEDAVASHMTRITLFLHDSIMDDNMQTTLQQFQEIESTFLLFMKNLKRIHVTMYDENDKQHSFAIYSINHQLGNLVDLKTEIRKNGEAEVYSKHYYLTKDIAQGLPMSENRKYTENEISRGAYKTAKVVLAFPLDDKSIPIIQPQHVFAFLPIRKLGFSFLIHTDFVTNASRQDIESSSARNIRLLDGIAEAFIKATSHFCEHSTLRYLWMRYLPQQSDYPWDDFWGKLLKTIYYKLQKLPVLWTRSHNNLRPIQGMRRLKYDMLDGKGNPLFSDSNPERYLASEYSATDLEKLNNCGLESMQTEEFLDKVRLDLDKNSQSVVKASATDEDWHSRLAKFLISALRNYPDKIRSFGIIPLIGGRWTASRNTTIYYSHAKQHPIPTDLGLNLVDPQAVRNPERKRLFDSLGVKNPKISNTRKLIFDKYEYNSITVRDFATSRNHLVFLYLTTHLNMVNDKMDSISYLRLNILDQKCRCKWPQNDIVYFSDDKPYGAKELFQAINHDTRSQKIVPGLDVSFMHHEYMESPPSQPEGEHRSWRTWLRDMLHISDAIPLFSNRALLTPDYHLSDECLYVAKHRPEKFLGFLLENWKESDSEKINTTPRLTKDLLQLKVLCANGTMHPLGRTYLQIDEHKNANRFFEDTEFFPWLRIEATLSNVATLSKLQVLTTRLGFGYFKSDVEFYLRILLYIHLSNLDASELKKETRIYDLYSRIEARYRESVDRDICRQEIENAFISSLIYVPEIGSQAACWAEPDECLWEAPTHMLTKFSLKSRYENVENNAYFNFLFCGILKIRNANVDDLIEELTSMQDIEDPDFDQICDIYKHIHDLTLHIDNSERIRIREKFETGLLVYVAGDDGTTYEWYSVSECLWSTTTGIKGMTTIREQYEDMFDFFVEFLGVPTLTLEMVVDKLADQGAEETSIQDIKTSIWQLNALLKKEENHPSPNQILKRKVFPIKCSGEGVDLRSSETDFAIADREQLLYLFSGKSNILDFEVNDILRLEPFLRWTGLESRYLSRSVKEISGLCSGDSQRLVAHDRDIALKAHGLLRIAVHFGSPRVQSGEQPFYDELKKIEVRETDGISSQLHLSQDGRVIKVEMNRSELHLQDHQDGLKIYIPRDEDMQYQCFLDRMPKALLEWIMTDPKTGICEKFNDKAINAICTVIQAQNKYISETMNRAGIMSVETPDDSVNDGPNLISPVLPQPVEEEYISTGSQGGSDLERDTSVQNVRNTSSHGNLVDISNGERRGTTSSHIPSSPRVAQSNQVDLEYLRILRSAVNSARRAAFPSRGTFDMAALARSLPTVLPENNGEYFGLRSSEKIERDKKIGAAGELYVFEVLSRLTPTLPGFSRSNWKSNLRKYVTIHDDYATLSPWRGVETADITYDDTESILTNFLVDKGYLNTSDWSGKRPRYFLEVKSTTGPCENAFYMSRSQYELMQANSNGHMGSGQTDSIYVIFRVFDVGKDSMEMKVYVDPETMRERAELLFTAKTWSILPGYSQS</sequence>
<feature type="region of interest" description="Disordered" evidence="1">
    <location>
        <begin position="1394"/>
        <end position="1445"/>
    </location>
</feature>
<dbReference type="EMBL" id="JAJTJA010000005">
    <property type="protein sequence ID" value="KAH8698523.1"/>
    <property type="molecule type" value="Genomic_DNA"/>
</dbReference>
<reference evidence="2" key="1">
    <citation type="submission" date="2021-12" db="EMBL/GenBank/DDBJ databases">
        <title>Convergent genome expansion in fungi linked to evolution of root-endophyte symbiosis.</title>
        <authorList>
            <consortium name="DOE Joint Genome Institute"/>
            <person name="Ke Y.-H."/>
            <person name="Bonito G."/>
            <person name="Liao H.-L."/>
            <person name="Looney B."/>
            <person name="Rojas-Flechas A."/>
            <person name="Nash J."/>
            <person name="Hameed K."/>
            <person name="Schadt C."/>
            <person name="Martin F."/>
            <person name="Crous P.W."/>
            <person name="Miettinen O."/>
            <person name="Magnuson J.K."/>
            <person name="Labbe J."/>
            <person name="Jacobson D."/>
            <person name="Doktycz M.J."/>
            <person name="Veneault-Fourrey C."/>
            <person name="Kuo A."/>
            <person name="Mondo S."/>
            <person name="Calhoun S."/>
            <person name="Riley R."/>
            <person name="Ohm R."/>
            <person name="LaButti K."/>
            <person name="Andreopoulos B."/>
            <person name="Pangilinan J."/>
            <person name="Nolan M."/>
            <person name="Tritt A."/>
            <person name="Clum A."/>
            <person name="Lipzen A."/>
            <person name="Daum C."/>
            <person name="Barry K."/>
            <person name="Grigoriev I.V."/>
            <person name="Vilgalys R."/>
        </authorList>
    </citation>
    <scope>NUCLEOTIDE SEQUENCE</scope>
    <source>
        <strain evidence="2">PMI_201</strain>
    </source>
</reference>
<evidence type="ECO:0000256" key="1">
    <source>
        <dbReference type="SAM" id="MobiDB-lite"/>
    </source>
</evidence>
<dbReference type="NCBIfam" id="NF047352">
    <property type="entry name" value="P_loop_sacsin"/>
    <property type="match status" value="1"/>
</dbReference>
<proteinExistence type="predicted"/>
<keyword evidence="3" id="KW-1185">Reference proteome</keyword>
<evidence type="ECO:0008006" key="4">
    <source>
        <dbReference type="Google" id="ProtNLM"/>
    </source>
</evidence>
<evidence type="ECO:0000313" key="3">
    <source>
        <dbReference type="Proteomes" id="UP001201262"/>
    </source>
</evidence>
<evidence type="ECO:0000313" key="2">
    <source>
        <dbReference type="EMBL" id="KAH8698523.1"/>
    </source>
</evidence>
<organism evidence="2 3">
    <name type="scientific">Talaromyces proteolyticus</name>
    <dbReference type="NCBI Taxonomy" id="1131652"/>
    <lineage>
        <taxon>Eukaryota</taxon>
        <taxon>Fungi</taxon>
        <taxon>Dikarya</taxon>
        <taxon>Ascomycota</taxon>
        <taxon>Pezizomycotina</taxon>
        <taxon>Eurotiomycetes</taxon>
        <taxon>Eurotiomycetidae</taxon>
        <taxon>Eurotiales</taxon>
        <taxon>Trichocomaceae</taxon>
        <taxon>Talaromyces</taxon>
        <taxon>Talaromyces sect. Bacilispori</taxon>
    </lineage>
</organism>
<dbReference type="Proteomes" id="UP001201262">
    <property type="component" value="Unassembled WGS sequence"/>
</dbReference>
<dbReference type="RefSeq" id="XP_046072987.1">
    <property type="nucleotide sequence ID" value="XM_046215862.1"/>
</dbReference>
<dbReference type="PANTHER" id="PTHR32387:SF0">
    <property type="entry name" value="PROTEIN NO VEIN"/>
    <property type="match status" value="1"/>
</dbReference>
<dbReference type="GeneID" id="70246149"/>
<name>A0AAD4KWL5_9EURO</name>
<dbReference type="InterPro" id="IPR036890">
    <property type="entry name" value="HATPase_C_sf"/>
</dbReference>
<comment type="caution">
    <text evidence="2">The sequence shown here is derived from an EMBL/GenBank/DDBJ whole genome shotgun (WGS) entry which is preliminary data.</text>
</comment>
<dbReference type="Gene3D" id="3.30.565.10">
    <property type="entry name" value="Histidine kinase-like ATPase, C-terminal domain"/>
    <property type="match status" value="1"/>
</dbReference>